<comment type="caution">
    <text evidence="3">The sequence shown here is derived from an EMBL/GenBank/DDBJ whole genome shotgun (WGS) entry which is preliminary data.</text>
</comment>
<dbReference type="InterPro" id="IPR044849">
    <property type="entry name" value="CASTOR/POLLUX/SYM8-like"/>
</dbReference>
<evidence type="ECO:0000313" key="4">
    <source>
        <dbReference type="Proteomes" id="UP000075714"/>
    </source>
</evidence>
<feature type="region of interest" description="Disordered" evidence="2">
    <location>
        <begin position="38"/>
        <end position="62"/>
    </location>
</feature>
<dbReference type="Proteomes" id="UP000075714">
    <property type="component" value="Unassembled WGS sequence"/>
</dbReference>
<dbReference type="PANTHER" id="PTHR31563:SF10">
    <property type="entry name" value="ION CHANNEL POLLUX-RELATED"/>
    <property type="match status" value="1"/>
</dbReference>
<accession>A0A150GAD6</accession>
<proteinExistence type="predicted"/>
<organism evidence="3 4">
    <name type="scientific">Gonium pectorale</name>
    <name type="common">Green alga</name>
    <dbReference type="NCBI Taxonomy" id="33097"/>
    <lineage>
        <taxon>Eukaryota</taxon>
        <taxon>Viridiplantae</taxon>
        <taxon>Chlorophyta</taxon>
        <taxon>core chlorophytes</taxon>
        <taxon>Chlorophyceae</taxon>
        <taxon>CS clade</taxon>
        <taxon>Chlamydomonadales</taxon>
        <taxon>Volvocaceae</taxon>
        <taxon>Gonium</taxon>
    </lineage>
</organism>
<dbReference type="EMBL" id="LSYV01000041">
    <property type="protein sequence ID" value="KXZ46801.1"/>
    <property type="molecule type" value="Genomic_DNA"/>
</dbReference>
<dbReference type="OrthoDB" id="414047at2759"/>
<keyword evidence="1" id="KW-0175">Coiled coil</keyword>
<dbReference type="AlphaFoldDB" id="A0A150GAD6"/>
<dbReference type="GO" id="GO:0006811">
    <property type="term" value="P:monoatomic ion transport"/>
    <property type="evidence" value="ECO:0007669"/>
    <property type="project" value="InterPro"/>
</dbReference>
<evidence type="ECO:0000313" key="3">
    <source>
        <dbReference type="EMBL" id="KXZ46801.1"/>
    </source>
</evidence>
<keyword evidence="4" id="KW-1185">Reference proteome</keyword>
<protein>
    <submittedName>
        <fullName evidence="3">Uncharacterized protein</fullName>
    </submittedName>
</protein>
<dbReference type="PANTHER" id="PTHR31563">
    <property type="entry name" value="ION CHANNEL POLLUX-RELATED"/>
    <property type="match status" value="1"/>
</dbReference>
<name>A0A150GAD6_GONPE</name>
<gene>
    <name evidence="3" type="ORF">GPECTOR_40g535</name>
</gene>
<feature type="coiled-coil region" evidence="1">
    <location>
        <begin position="101"/>
        <end position="128"/>
    </location>
</feature>
<evidence type="ECO:0000256" key="2">
    <source>
        <dbReference type="SAM" id="MobiDB-lite"/>
    </source>
</evidence>
<reference evidence="4" key="1">
    <citation type="journal article" date="2016" name="Nat. Commun.">
        <title>The Gonium pectorale genome demonstrates co-option of cell cycle regulation during the evolution of multicellularity.</title>
        <authorList>
            <person name="Hanschen E.R."/>
            <person name="Marriage T.N."/>
            <person name="Ferris P.J."/>
            <person name="Hamaji T."/>
            <person name="Toyoda A."/>
            <person name="Fujiyama A."/>
            <person name="Neme R."/>
            <person name="Noguchi H."/>
            <person name="Minakuchi Y."/>
            <person name="Suzuki M."/>
            <person name="Kawai-Toyooka H."/>
            <person name="Smith D.R."/>
            <person name="Sparks H."/>
            <person name="Anderson J."/>
            <person name="Bakaric R."/>
            <person name="Luria V."/>
            <person name="Karger A."/>
            <person name="Kirschner M.W."/>
            <person name="Durand P.M."/>
            <person name="Michod R.E."/>
            <person name="Nozaki H."/>
            <person name="Olson B.J."/>
        </authorList>
    </citation>
    <scope>NUCLEOTIDE SEQUENCE [LARGE SCALE GENOMIC DNA]</scope>
    <source>
        <strain evidence="4">NIES-2863</strain>
    </source>
</reference>
<feature type="compositionally biased region" description="Polar residues" evidence="2">
    <location>
        <begin position="52"/>
        <end position="62"/>
    </location>
</feature>
<sequence>MAGLESLPADEADAAVLAAALQLQRLLADPRIVQAADPWVTHEDEEAEADGSPSSPWSGLSRTGTVIQRLSSEDGDVRGEMGYNWGEVSISSSSGSSVDFVELAAAEAEAARRRREAAEAADAAAQRRRPPAKPLTFVCSLRDHQNAAVLRAIADVACRTASASVAAAVRRHGDGAAAGTEAAADGGGGGGWARGLSIEAVEPGAIVSGILAQVAADPRLASGLEDLLDESGCELYLKRPDRYGLPPLERLSWEQVCEVVHATGDAALGYQHRGHLVLAPPAASPLVLVAGDKLVVLSESFL</sequence>
<evidence type="ECO:0000256" key="1">
    <source>
        <dbReference type="SAM" id="Coils"/>
    </source>
</evidence>